<proteinExistence type="predicted"/>
<reference evidence="1" key="1">
    <citation type="journal article" date="2014" name="Int. J. Syst. Evol. Microbiol.">
        <title>Complete genome sequence of Corynebacterium casei LMG S-19264T (=DSM 44701T), isolated from a smear-ripened cheese.</title>
        <authorList>
            <consortium name="US DOE Joint Genome Institute (JGI-PGF)"/>
            <person name="Walter F."/>
            <person name="Albersmeier A."/>
            <person name="Kalinowski J."/>
            <person name="Ruckert C."/>
        </authorList>
    </citation>
    <scope>NUCLEOTIDE SEQUENCE</scope>
    <source>
        <strain evidence="1">CCM 7897</strain>
    </source>
</reference>
<organism evidence="1 2">
    <name type="scientific">Azorhizobium oxalatiphilum</name>
    <dbReference type="NCBI Taxonomy" id="980631"/>
    <lineage>
        <taxon>Bacteria</taxon>
        <taxon>Pseudomonadati</taxon>
        <taxon>Pseudomonadota</taxon>
        <taxon>Alphaproteobacteria</taxon>
        <taxon>Hyphomicrobiales</taxon>
        <taxon>Xanthobacteraceae</taxon>
        <taxon>Azorhizobium</taxon>
    </lineage>
</organism>
<dbReference type="RefSeq" id="WP_188578014.1">
    <property type="nucleotide sequence ID" value="NZ_BMCT01000002.1"/>
</dbReference>
<gene>
    <name evidence="1" type="ORF">GCM10007301_20120</name>
</gene>
<keyword evidence="2" id="KW-1185">Reference proteome</keyword>
<evidence type="ECO:0000313" key="2">
    <source>
        <dbReference type="Proteomes" id="UP000606044"/>
    </source>
</evidence>
<dbReference type="Proteomes" id="UP000606044">
    <property type="component" value="Unassembled WGS sequence"/>
</dbReference>
<name>A0A917BXU3_9HYPH</name>
<accession>A0A917BXU3</accession>
<comment type="caution">
    <text evidence="1">The sequence shown here is derived from an EMBL/GenBank/DDBJ whole genome shotgun (WGS) entry which is preliminary data.</text>
</comment>
<sequence length="85" mass="9107">MKTFDVEVSTRHTPCEVDGMGIPHVRIVVGRHAGLAGGAVELTAALHSSAEIDSAVNALKASIDRVAEQAKVFLEEQARRFRGQP</sequence>
<reference evidence="1" key="2">
    <citation type="submission" date="2020-09" db="EMBL/GenBank/DDBJ databases">
        <authorList>
            <person name="Sun Q."/>
            <person name="Sedlacek I."/>
        </authorList>
    </citation>
    <scope>NUCLEOTIDE SEQUENCE</scope>
    <source>
        <strain evidence="1">CCM 7897</strain>
    </source>
</reference>
<dbReference type="EMBL" id="BMCT01000002">
    <property type="protein sequence ID" value="GGF60364.1"/>
    <property type="molecule type" value="Genomic_DNA"/>
</dbReference>
<protein>
    <submittedName>
        <fullName evidence="1">Uncharacterized protein</fullName>
    </submittedName>
</protein>
<evidence type="ECO:0000313" key="1">
    <source>
        <dbReference type="EMBL" id="GGF60364.1"/>
    </source>
</evidence>
<dbReference type="AlphaFoldDB" id="A0A917BXU3"/>